<gene>
    <name evidence="1" type="ORF">E2C01_053149</name>
</gene>
<organism evidence="1 2">
    <name type="scientific">Portunus trituberculatus</name>
    <name type="common">Swimming crab</name>
    <name type="synonym">Neptunus trituberculatus</name>
    <dbReference type="NCBI Taxonomy" id="210409"/>
    <lineage>
        <taxon>Eukaryota</taxon>
        <taxon>Metazoa</taxon>
        <taxon>Ecdysozoa</taxon>
        <taxon>Arthropoda</taxon>
        <taxon>Crustacea</taxon>
        <taxon>Multicrustacea</taxon>
        <taxon>Malacostraca</taxon>
        <taxon>Eumalacostraca</taxon>
        <taxon>Eucarida</taxon>
        <taxon>Decapoda</taxon>
        <taxon>Pleocyemata</taxon>
        <taxon>Brachyura</taxon>
        <taxon>Eubrachyura</taxon>
        <taxon>Portunoidea</taxon>
        <taxon>Portunidae</taxon>
        <taxon>Portuninae</taxon>
        <taxon>Portunus</taxon>
    </lineage>
</organism>
<dbReference type="EMBL" id="VSRR010016284">
    <property type="protein sequence ID" value="MPC59134.1"/>
    <property type="molecule type" value="Genomic_DNA"/>
</dbReference>
<sequence length="85" mass="9996">MVYRWRLCRAELRARVGRVTREAASSGEQAKSESIVYSVAAPKVCRRLRQTRYNTRLRYRKRAQAWSPAHQIYIVRPTCRPAPHP</sequence>
<reference evidence="1 2" key="1">
    <citation type="submission" date="2019-05" db="EMBL/GenBank/DDBJ databases">
        <title>Another draft genome of Portunus trituberculatus and its Hox gene families provides insights of decapod evolution.</title>
        <authorList>
            <person name="Jeong J.-H."/>
            <person name="Song I."/>
            <person name="Kim S."/>
            <person name="Choi T."/>
            <person name="Kim D."/>
            <person name="Ryu S."/>
            <person name="Kim W."/>
        </authorList>
    </citation>
    <scope>NUCLEOTIDE SEQUENCE [LARGE SCALE GENOMIC DNA]</scope>
    <source>
        <tissue evidence="1">Muscle</tissue>
    </source>
</reference>
<name>A0A5B7GR87_PORTR</name>
<keyword evidence="2" id="KW-1185">Reference proteome</keyword>
<proteinExistence type="predicted"/>
<protein>
    <submittedName>
        <fullName evidence="1">Uncharacterized protein</fullName>
    </submittedName>
</protein>
<accession>A0A5B7GR87</accession>
<evidence type="ECO:0000313" key="1">
    <source>
        <dbReference type="EMBL" id="MPC59134.1"/>
    </source>
</evidence>
<comment type="caution">
    <text evidence="1">The sequence shown here is derived from an EMBL/GenBank/DDBJ whole genome shotgun (WGS) entry which is preliminary data.</text>
</comment>
<dbReference type="Proteomes" id="UP000324222">
    <property type="component" value="Unassembled WGS sequence"/>
</dbReference>
<dbReference type="AlphaFoldDB" id="A0A5B7GR87"/>
<evidence type="ECO:0000313" key="2">
    <source>
        <dbReference type="Proteomes" id="UP000324222"/>
    </source>
</evidence>